<evidence type="ECO:0000313" key="2">
    <source>
        <dbReference type="Proteomes" id="UP000030227"/>
    </source>
</evidence>
<organism evidence="1 2">
    <name type="scientific">Pseudomonas phage vB_PaeP_C2-10_Ab22</name>
    <dbReference type="NCBI Taxonomy" id="1548906"/>
    <lineage>
        <taxon>Viruses</taxon>
        <taxon>Duplodnaviria</taxon>
        <taxon>Heunggongvirae</taxon>
        <taxon>Uroviricota</taxon>
        <taxon>Caudoviricetes</taxon>
        <taxon>Bruynoghevirus</taxon>
        <taxon>Bruynoghevirus Ab22</taxon>
    </lineage>
</organism>
<keyword evidence="2" id="KW-1185">Reference proteome</keyword>
<protein>
    <submittedName>
        <fullName evidence="1">Uncharacterized protein</fullName>
    </submittedName>
</protein>
<sequence length="69" mass="7835">MKDRVGRKLEVGDSVVFLVHRNTSSHLAIGTVDGFTPKMIRIKCPTMSWTIDSEYVLRSSDKVVYYDKG</sequence>
<dbReference type="RefSeq" id="YP_009125616.1">
    <property type="nucleotide sequence ID" value="NC_026599.1"/>
</dbReference>
<dbReference type="OrthoDB" id="21580at10239"/>
<reference evidence="1 2" key="1">
    <citation type="journal article" date="2015" name="PLoS ONE">
        <title>Investigation of a Large Collection of Pseudomonas aeruginosa Bacteriophages Collected from a Single Environmental Source in Abidjan, Cote d'Ivoire.</title>
        <authorList>
            <person name="Essoh C."/>
            <person name="Latino L."/>
            <person name="Midoux C."/>
            <person name="Blouin Y."/>
            <person name="Loukou G."/>
            <person name="Nguetta S.P."/>
            <person name="Lathro S."/>
            <person name="Cablanmian A."/>
            <person name="Kouassi A.K."/>
            <person name="Vergnaud G."/>
            <person name="Pourcel C."/>
        </authorList>
    </citation>
    <scope>NUCLEOTIDE SEQUENCE [LARGE SCALE GENOMIC DNA]</scope>
    <source>
        <strain evidence="1">Ab22</strain>
    </source>
</reference>
<dbReference type="EMBL" id="LN610578">
    <property type="protein sequence ID" value="CEF89763.1"/>
    <property type="molecule type" value="Genomic_DNA"/>
</dbReference>
<gene>
    <name evidence="1" type="primary">ORF48</name>
</gene>
<dbReference type="Proteomes" id="UP000030227">
    <property type="component" value="Segment"/>
</dbReference>
<name>A0A0A1IUQ9_9CAUD</name>
<dbReference type="GeneID" id="23680512"/>
<proteinExistence type="predicted"/>
<accession>A0A0A1IUQ9</accession>
<dbReference type="InterPro" id="IPR055629">
    <property type="entry name" value="DUF7205"/>
</dbReference>
<evidence type="ECO:0000313" key="1">
    <source>
        <dbReference type="EMBL" id="CEF89763.1"/>
    </source>
</evidence>
<dbReference type="KEGG" id="vg:23680512"/>
<dbReference type="Pfam" id="PF23835">
    <property type="entry name" value="DUF7205"/>
    <property type="match status" value="1"/>
</dbReference>